<name>A0A5B8XTA3_9DELT</name>
<reference evidence="1 2" key="1">
    <citation type="submission" date="2019-08" db="EMBL/GenBank/DDBJ databases">
        <authorList>
            <person name="Liang Q."/>
        </authorList>
    </citation>
    <scope>NUCLEOTIDE SEQUENCE [LARGE SCALE GENOMIC DNA]</scope>
    <source>
        <strain evidence="1 2">V1718</strain>
    </source>
</reference>
<dbReference type="Proteomes" id="UP000321595">
    <property type="component" value="Chromosome"/>
</dbReference>
<dbReference type="KEGG" id="bbae:FRD01_08685"/>
<evidence type="ECO:0000313" key="1">
    <source>
        <dbReference type="EMBL" id="QED27313.1"/>
    </source>
</evidence>
<gene>
    <name evidence="1" type="ORF">FRD01_08685</name>
</gene>
<dbReference type="EMBL" id="CP042467">
    <property type="protein sequence ID" value="QED27313.1"/>
    <property type="molecule type" value="Genomic_DNA"/>
</dbReference>
<proteinExistence type="predicted"/>
<protein>
    <submittedName>
        <fullName evidence="1">DUF1552 domain-containing protein</fullName>
    </submittedName>
</protein>
<evidence type="ECO:0000313" key="2">
    <source>
        <dbReference type="Proteomes" id="UP000321595"/>
    </source>
</evidence>
<dbReference type="InterPro" id="IPR006311">
    <property type="entry name" value="TAT_signal"/>
</dbReference>
<dbReference type="RefSeq" id="WP_146958998.1">
    <property type="nucleotide sequence ID" value="NZ_CP042467.1"/>
</dbReference>
<accession>A0A5B8XTA3</accession>
<dbReference type="PROSITE" id="PS51318">
    <property type="entry name" value="TAT"/>
    <property type="match status" value="1"/>
</dbReference>
<keyword evidence="2" id="KW-1185">Reference proteome</keyword>
<sequence>MSINLDRRTFLRGVLGGSMATVALPTLEIMLNTNGTAYANGAPIPKRFGVFFWGNGVVPSRWRPTGTGLNWTPSEELRPLTDAGLREHINVISGHDIKTGNPRGHHAGTVGILSGAPLIPQDPGNAGYASTFSKPSIDQVVADHVAQGTRFRSIEFGIDPRVTTVEGTTLRYLSHNGPDNANPPEYSPHQLFSRIFGEGFVDPADQNPEVDPRLELRRNILDAVKDDANRLHKRLGAADRVRLEQHLDGIQALQNRLLAIENAPPPPSACLVPGNPGEIASDTQERQRARSRAMSDLIAMALACDATRVWSNLFNGSVSGTYFWNIDSGNSFHQLTHDEPGEQPKVHQIVTFIMEEFAYLLNAFKAIPQGDGTLLDYSVILASSDTNSGQRHNIDDYPIILAGNGGGALQTGHHIRSAGANTTRVLLTALRAMDCPHTTFGEEGGFTDRGISEIETP</sequence>
<organism evidence="1 2">
    <name type="scientific">Microvenator marinus</name>
    <dbReference type="NCBI Taxonomy" id="2600177"/>
    <lineage>
        <taxon>Bacteria</taxon>
        <taxon>Deltaproteobacteria</taxon>
        <taxon>Bradymonadales</taxon>
        <taxon>Microvenatoraceae</taxon>
        <taxon>Microvenator</taxon>
    </lineage>
</organism>
<dbReference type="AlphaFoldDB" id="A0A5B8XTA3"/>
<dbReference type="Pfam" id="PF07586">
    <property type="entry name" value="HXXSHH"/>
    <property type="match status" value="1"/>
</dbReference>
<dbReference type="InterPro" id="IPR011447">
    <property type="entry name" value="DUF1552"/>
</dbReference>
<dbReference type="OrthoDB" id="231687at2"/>